<evidence type="ECO:0000256" key="1">
    <source>
        <dbReference type="SAM" id="Phobius"/>
    </source>
</evidence>
<keyword evidence="1" id="KW-0472">Membrane</keyword>
<evidence type="ECO:0000313" key="2">
    <source>
        <dbReference type="EMBL" id="WZE67655.1"/>
    </source>
</evidence>
<accession>A0AAU6RCB0</accession>
<dbReference type="RefSeq" id="WP_420494419.1">
    <property type="nucleotide sequence ID" value="NZ_CP124577.1"/>
</dbReference>
<name>A0AAU6RCB0_9STAP</name>
<keyword evidence="1" id="KW-1133">Transmembrane helix</keyword>
<sequence>MDNIDLGNIVTSNIVSIIGVIGNLIVAIFTYRAARSSRQAVKISKEQLENSMLYQHPYIVLKEISFKESKWYASIENISNYPVLNARIKFGVEKDLREKMIPSTDFRKGIYSFSKKLDREIIQPNENIQFNITELINSFKEMDIYFQDDFSMDPCNLIVEFNGQYLYTNVNETIKRSISFQFNGKRDRININSIIINSKNKESL</sequence>
<organism evidence="2">
    <name type="scientific">Macrococcus psychrotolerans</name>
    <dbReference type="NCBI Taxonomy" id="3039389"/>
    <lineage>
        <taxon>Bacteria</taxon>
        <taxon>Bacillati</taxon>
        <taxon>Bacillota</taxon>
        <taxon>Bacilli</taxon>
        <taxon>Bacillales</taxon>
        <taxon>Staphylococcaceae</taxon>
        <taxon>Macrococcus</taxon>
    </lineage>
</organism>
<feature type="transmembrane region" description="Helical" evidence="1">
    <location>
        <begin position="6"/>
        <end position="29"/>
    </location>
</feature>
<protein>
    <submittedName>
        <fullName evidence="2">Uncharacterized protein</fullName>
    </submittedName>
</protein>
<reference evidence="2" key="1">
    <citation type="submission" date="2023-04" db="EMBL/GenBank/DDBJ databases">
        <title>Macrococci isolated from food, foodproducing animals, and human clinical materials.</title>
        <authorList>
            <person name="Maslanova I."/>
            <person name="Svec P."/>
            <person name="Sedlacek I."/>
            <person name="Novakova D."/>
            <person name="Keller J.E."/>
            <person name="Schwendener S."/>
            <person name="Finstrlova A."/>
            <person name="Botka T."/>
            <person name="Kovarovic V."/>
            <person name="Petras P."/>
            <person name="Perreten V."/>
            <person name="Pantucek R."/>
        </authorList>
    </citation>
    <scope>NUCLEOTIDE SEQUENCE</scope>
    <source>
        <strain evidence="2">NRL/St 21/332</strain>
    </source>
</reference>
<gene>
    <name evidence="2" type="ORF">QA541_05160</name>
</gene>
<proteinExistence type="predicted"/>
<dbReference type="EMBL" id="CP124577">
    <property type="protein sequence ID" value="WZE67655.1"/>
    <property type="molecule type" value="Genomic_DNA"/>
</dbReference>
<dbReference type="AlphaFoldDB" id="A0AAU6RCB0"/>
<keyword evidence="1" id="KW-0812">Transmembrane</keyword>